<evidence type="ECO:0008006" key="4">
    <source>
        <dbReference type="Google" id="ProtNLM"/>
    </source>
</evidence>
<name>A0ABX1WR21_9BACT</name>
<dbReference type="RefSeq" id="WP_171593726.1">
    <property type="nucleotide sequence ID" value="NZ_RZNH01000002.1"/>
</dbReference>
<dbReference type="EMBL" id="RZNH01000002">
    <property type="protein sequence ID" value="NOU58456.1"/>
    <property type="molecule type" value="Genomic_DNA"/>
</dbReference>
<reference evidence="2 3" key="1">
    <citation type="submission" date="2018-12" db="EMBL/GenBank/DDBJ databases">
        <title>Marinifilum JC070 sp. nov., a marine bacterium isolated from Yongle Blue Hole in the South China Sea.</title>
        <authorList>
            <person name="Fu T."/>
        </authorList>
    </citation>
    <scope>NUCLEOTIDE SEQUENCE [LARGE SCALE GENOMIC DNA]</scope>
    <source>
        <strain evidence="2 3">JC070</strain>
    </source>
</reference>
<proteinExistence type="predicted"/>
<dbReference type="Proteomes" id="UP000732105">
    <property type="component" value="Unassembled WGS sequence"/>
</dbReference>
<gene>
    <name evidence="2" type="ORF">ELS83_01410</name>
</gene>
<evidence type="ECO:0000313" key="2">
    <source>
        <dbReference type="EMBL" id="NOU58456.1"/>
    </source>
</evidence>
<protein>
    <recommendedName>
        <fullName evidence="4">ABC transporter permease</fullName>
    </recommendedName>
</protein>
<comment type="caution">
    <text evidence="2">The sequence shown here is derived from an EMBL/GenBank/DDBJ whole genome shotgun (WGS) entry which is preliminary data.</text>
</comment>
<organism evidence="2 3">
    <name type="scientific">Marinifilum caeruleilacunae</name>
    <dbReference type="NCBI Taxonomy" id="2499076"/>
    <lineage>
        <taxon>Bacteria</taxon>
        <taxon>Pseudomonadati</taxon>
        <taxon>Bacteroidota</taxon>
        <taxon>Bacteroidia</taxon>
        <taxon>Marinilabiliales</taxon>
        <taxon>Marinifilaceae</taxon>
    </lineage>
</organism>
<sequence>MTTRNVILKVKFPKVSGIRLTVGIVMGLLYSFAFYSFMYMVREGFRLLSVTEEYDLWILSDEEVNFYNLFFAFVAVILSQSLCLSFWFDRPQKLAGSKKYRLNAIVNDQRVLNWYFLNWFAKLTLLFALMFGSVYQGGFYVFSFYPDYKFIFMLIVPVLFLHTWLTIRLKFKGNGWKWMLVSMCIVTGLSIGLSKINLIDYKVMNQSYLQKNIRYNYQFELAESDYSETFYPTYFTKKIYMVKSRSKKETAPLLIVDQEEIEMVQLHEKILDWQSTQEYYDIERIIFQLHIHKNIKVGDLQQLKQALAKLGARKIAYAYLPKTREYDSRYYRNFALQSRITDWETSWFPPKEVYKHMNRHENIIKVTQNSEGQCFINGNRVKLSMLKQNLKLLILSNTDYVIRYEVNDNIDFADYFSVISESRAVINELRNEYSKALYSKPFIDLYYEYQNDVKKKYPFSFFELTSDFQKRLHQE</sequence>
<keyword evidence="1" id="KW-0812">Transmembrane</keyword>
<keyword evidence="1" id="KW-1133">Transmembrane helix</keyword>
<feature type="transmembrane region" description="Helical" evidence="1">
    <location>
        <begin position="119"/>
        <end position="142"/>
    </location>
</feature>
<feature type="transmembrane region" description="Helical" evidence="1">
    <location>
        <begin position="179"/>
        <end position="199"/>
    </location>
</feature>
<keyword evidence="3" id="KW-1185">Reference proteome</keyword>
<feature type="transmembrane region" description="Helical" evidence="1">
    <location>
        <begin position="20"/>
        <end position="41"/>
    </location>
</feature>
<accession>A0ABX1WR21</accession>
<keyword evidence="1" id="KW-0472">Membrane</keyword>
<evidence type="ECO:0000256" key="1">
    <source>
        <dbReference type="SAM" id="Phobius"/>
    </source>
</evidence>
<feature type="transmembrane region" description="Helical" evidence="1">
    <location>
        <begin position="66"/>
        <end position="88"/>
    </location>
</feature>
<feature type="transmembrane region" description="Helical" evidence="1">
    <location>
        <begin position="148"/>
        <end position="167"/>
    </location>
</feature>
<evidence type="ECO:0000313" key="3">
    <source>
        <dbReference type="Proteomes" id="UP000732105"/>
    </source>
</evidence>